<dbReference type="EMBL" id="AVFO01000042">
    <property type="protein sequence ID" value="ESU23625.1"/>
    <property type="molecule type" value="Genomic_DNA"/>
</dbReference>
<organism evidence="1 2">
    <name type="scientific">Flavobacterium saliperosum S13</name>
    <dbReference type="NCBI Taxonomy" id="1341155"/>
    <lineage>
        <taxon>Bacteria</taxon>
        <taxon>Pseudomonadati</taxon>
        <taxon>Bacteroidota</taxon>
        <taxon>Flavobacteriia</taxon>
        <taxon>Flavobacteriales</taxon>
        <taxon>Flavobacteriaceae</taxon>
        <taxon>Flavobacterium</taxon>
    </lineage>
</organism>
<name>A0ABN0QE74_9FLAO</name>
<sequence length="46" mass="5351">MAKAANKKTLSETEGVFFVKFKYIFRIKIENKNKICNFTDVTVTFS</sequence>
<evidence type="ECO:0000313" key="1">
    <source>
        <dbReference type="EMBL" id="ESU23625.1"/>
    </source>
</evidence>
<gene>
    <name evidence="1" type="ORF">FSS13T_23560</name>
</gene>
<evidence type="ECO:0000313" key="2">
    <source>
        <dbReference type="Proteomes" id="UP000018234"/>
    </source>
</evidence>
<comment type="caution">
    <text evidence="1">The sequence shown here is derived from an EMBL/GenBank/DDBJ whole genome shotgun (WGS) entry which is preliminary data.</text>
</comment>
<accession>A0ABN0QE74</accession>
<protein>
    <submittedName>
        <fullName evidence="1">Uncharacterized protein</fullName>
    </submittedName>
</protein>
<keyword evidence="2" id="KW-1185">Reference proteome</keyword>
<reference evidence="1 2" key="1">
    <citation type="submission" date="2013-08" db="EMBL/GenBank/DDBJ databases">
        <title>Flavobacterium saliperosum type strain genome sequencing.</title>
        <authorList>
            <person name="Lee K."/>
            <person name="Yi H."/>
            <person name="Park S."/>
            <person name="Chun J."/>
        </authorList>
    </citation>
    <scope>NUCLEOTIDE SEQUENCE [LARGE SCALE GENOMIC DNA]</scope>
    <source>
        <strain evidence="1 2">S13</strain>
    </source>
</reference>
<proteinExistence type="predicted"/>
<dbReference type="Proteomes" id="UP000018234">
    <property type="component" value="Unassembled WGS sequence"/>
</dbReference>